<feature type="transmembrane region" description="Helical" evidence="2">
    <location>
        <begin position="12"/>
        <end position="34"/>
    </location>
</feature>
<feature type="transmembrane region" description="Helical" evidence="2">
    <location>
        <begin position="106"/>
        <end position="128"/>
    </location>
</feature>
<dbReference type="RefSeq" id="WP_022566559.1">
    <property type="nucleotide sequence ID" value="NZ_BAFO02000025.1"/>
</dbReference>
<dbReference type="Proteomes" id="UP000017048">
    <property type="component" value="Unassembled WGS sequence"/>
</dbReference>
<feature type="region of interest" description="Disordered" evidence="1">
    <location>
        <begin position="151"/>
        <end position="174"/>
    </location>
</feature>
<feature type="transmembrane region" description="Helical" evidence="2">
    <location>
        <begin position="68"/>
        <end position="86"/>
    </location>
</feature>
<dbReference type="STRING" id="1824.SAMN05444423_101269"/>
<feature type="transmembrane region" description="Helical" evidence="2">
    <location>
        <begin position="40"/>
        <end position="61"/>
    </location>
</feature>
<dbReference type="eggNOG" id="ENOG5033FP8">
    <property type="taxonomic scope" value="Bacteria"/>
</dbReference>
<keyword evidence="2" id="KW-1133">Transmembrane helix</keyword>
<evidence type="ECO:0000256" key="2">
    <source>
        <dbReference type="SAM" id="Phobius"/>
    </source>
</evidence>
<keyword evidence="2" id="KW-0812">Transmembrane</keyword>
<feature type="compositionally biased region" description="Basic residues" evidence="1">
    <location>
        <begin position="157"/>
        <end position="168"/>
    </location>
</feature>
<proteinExistence type="predicted"/>
<evidence type="ECO:0000313" key="4">
    <source>
        <dbReference type="Proteomes" id="UP000017048"/>
    </source>
</evidence>
<protein>
    <submittedName>
        <fullName evidence="3">Uncharacterized protein</fullName>
    </submittedName>
</protein>
<dbReference type="AlphaFoldDB" id="U5EEZ8"/>
<accession>U5EEZ8</accession>
<organism evidence="3 4">
    <name type="scientific">Nocardia asteroides NBRC 15531</name>
    <dbReference type="NCBI Taxonomy" id="1110697"/>
    <lineage>
        <taxon>Bacteria</taxon>
        <taxon>Bacillati</taxon>
        <taxon>Actinomycetota</taxon>
        <taxon>Actinomycetes</taxon>
        <taxon>Mycobacteriales</taxon>
        <taxon>Nocardiaceae</taxon>
        <taxon>Nocardia</taxon>
    </lineage>
</organism>
<sequence length="174" mass="17530">MTTPQLTARLRGGGCGVLVGALAVAAHGLGGGAVPRSAEVALLLLVSLVAGLFAGGSTRALPTPARSAAALLAGQWAGHFALTGTLDHHGGGLAVLHLPSAPMVTAHLLAAFACAALILGAERLYLVASGTLRALLRRGSAQVRRTVRARTEVAGHGGRRPKGVRRPRAPPLFA</sequence>
<reference evidence="3 4" key="1">
    <citation type="journal article" date="2014" name="BMC Genomics">
        <title>Genome based analysis of type-I polyketide synthase and nonribosomal peptide synthetase gene clusters in seven strains of five representative Nocardia species.</title>
        <authorList>
            <person name="Komaki H."/>
            <person name="Ichikawa N."/>
            <person name="Hosoyama A."/>
            <person name="Takahashi-Nakaguchi A."/>
            <person name="Matsuzawa T."/>
            <person name="Suzuki K."/>
            <person name="Fujita N."/>
            <person name="Gonoi T."/>
        </authorList>
    </citation>
    <scope>NUCLEOTIDE SEQUENCE [LARGE SCALE GENOMIC DNA]</scope>
    <source>
        <strain evidence="3 4">NBRC 15531</strain>
    </source>
</reference>
<dbReference type="GeneID" id="91514431"/>
<keyword evidence="2" id="KW-0472">Membrane</keyword>
<keyword evidence="4" id="KW-1185">Reference proteome</keyword>
<comment type="caution">
    <text evidence="3">The sequence shown here is derived from an EMBL/GenBank/DDBJ whole genome shotgun (WGS) entry which is preliminary data.</text>
</comment>
<gene>
    <name evidence="3" type="ORF">NCAST_25_04110</name>
</gene>
<evidence type="ECO:0000256" key="1">
    <source>
        <dbReference type="SAM" id="MobiDB-lite"/>
    </source>
</evidence>
<name>U5EEZ8_NOCAS</name>
<evidence type="ECO:0000313" key="3">
    <source>
        <dbReference type="EMBL" id="GAD84988.1"/>
    </source>
</evidence>
<dbReference type="EMBL" id="BAFO02000025">
    <property type="protein sequence ID" value="GAD84988.1"/>
    <property type="molecule type" value="Genomic_DNA"/>
</dbReference>